<dbReference type="AlphaFoldDB" id="A0A4U5PIG2"/>
<reference evidence="1 2" key="2">
    <citation type="journal article" date="2019" name="G3 (Bethesda)">
        <title>Hybrid Assembly of the Genome of the Entomopathogenic Nematode Steinernema carpocapsae Identifies the X-Chromosome.</title>
        <authorList>
            <person name="Serra L."/>
            <person name="Macchietto M."/>
            <person name="Macias-Munoz A."/>
            <person name="McGill C.J."/>
            <person name="Rodriguez I.M."/>
            <person name="Rodriguez B."/>
            <person name="Murad R."/>
            <person name="Mortazavi A."/>
        </authorList>
    </citation>
    <scope>NUCLEOTIDE SEQUENCE [LARGE SCALE GENOMIC DNA]</scope>
    <source>
        <strain evidence="1 2">ALL</strain>
    </source>
</reference>
<dbReference type="Proteomes" id="UP000298663">
    <property type="component" value="Unassembled WGS sequence"/>
</dbReference>
<organism evidence="1 2">
    <name type="scientific">Steinernema carpocapsae</name>
    <name type="common">Entomopathogenic nematode</name>
    <dbReference type="NCBI Taxonomy" id="34508"/>
    <lineage>
        <taxon>Eukaryota</taxon>
        <taxon>Metazoa</taxon>
        <taxon>Ecdysozoa</taxon>
        <taxon>Nematoda</taxon>
        <taxon>Chromadorea</taxon>
        <taxon>Rhabditida</taxon>
        <taxon>Tylenchina</taxon>
        <taxon>Panagrolaimomorpha</taxon>
        <taxon>Strongyloidoidea</taxon>
        <taxon>Steinernematidae</taxon>
        <taxon>Steinernema</taxon>
    </lineage>
</organism>
<accession>A0A4U5PIG2</accession>
<name>A0A4U5PIG2_STECR</name>
<proteinExistence type="predicted"/>
<protein>
    <submittedName>
        <fullName evidence="1">Uncharacterized protein</fullName>
    </submittedName>
</protein>
<comment type="caution">
    <text evidence="1">The sequence shown here is derived from an EMBL/GenBank/DDBJ whole genome shotgun (WGS) entry which is preliminary data.</text>
</comment>
<keyword evidence="2" id="KW-1185">Reference proteome</keyword>
<sequence>MKLNNLVFGAKTFGFQPAPIVISSLISALDFSGPVHLSSPERRSPRLATKHAFSGVVVSVVTSRVRLLKIFLSSGLPLVRRRCLSRRVNGE</sequence>
<evidence type="ECO:0000313" key="2">
    <source>
        <dbReference type="Proteomes" id="UP000298663"/>
    </source>
</evidence>
<reference evidence="1 2" key="1">
    <citation type="journal article" date="2015" name="Genome Biol.">
        <title>Comparative genomics of Steinernema reveals deeply conserved gene regulatory networks.</title>
        <authorList>
            <person name="Dillman A.R."/>
            <person name="Macchietto M."/>
            <person name="Porter C.F."/>
            <person name="Rogers A."/>
            <person name="Williams B."/>
            <person name="Antoshechkin I."/>
            <person name="Lee M.M."/>
            <person name="Goodwin Z."/>
            <person name="Lu X."/>
            <person name="Lewis E.E."/>
            <person name="Goodrich-Blair H."/>
            <person name="Stock S.P."/>
            <person name="Adams B.J."/>
            <person name="Sternberg P.W."/>
            <person name="Mortazavi A."/>
        </authorList>
    </citation>
    <scope>NUCLEOTIDE SEQUENCE [LARGE SCALE GENOMIC DNA]</scope>
    <source>
        <strain evidence="1 2">ALL</strain>
    </source>
</reference>
<dbReference type="EMBL" id="AZBU02000002">
    <property type="protein sequence ID" value="TKR96171.1"/>
    <property type="molecule type" value="Genomic_DNA"/>
</dbReference>
<evidence type="ECO:0000313" key="1">
    <source>
        <dbReference type="EMBL" id="TKR96171.1"/>
    </source>
</evidence>
<gene>
    <name evidence="1" type="ORF">L596_010230</name>
</gene>